<dbReference type="OrthoDB" id="9788101at2"/>
<keyword evidence="3" id="KW-1185">Reference proteome</keyword>
<dbReference type="SUPFAM" id="SSF53448">
    <property type="entry name" value="Nucleotide-diphospho-sugar transferases"/>
    <property type="match status" value="1"/>
</dbReference>
<keyword evidence="2" id="KW-0808">Transferase</keyword>
<dbReference type="InterPro" id="IPR001173">
    <property type="entry name" value="Glyco_trans_2-like"/>
</dbReference>
<reference evidence="2 3" key="1">
    <citation type="submission" date="2018-02" db="EMBL/GenBank/DDBJ databases">
        <title>The draft genome of Sphingobacterium sp. 5JN-11.</title>
        <authorList>
            <person name="Liu L."/>
            <person name="Li L."/>
            <person name="Liang L."/>
            <person name="Zhang X."/>
            <person name="Wang T."/>
        </authorList>
    </citation>
    <scope>NUCLEOTIDE SEQUENCE [LARGE SCALE GENOMIC DNA]</scope>
    <source>
        <strain evidence="2 3">5JN-11</strain>
    </source>
</reference>
<protein>
    <submittedName>
        <fullName evidence="2">Glycosyl transferase</fullName>
    </submittedName>
</protein>
<name>A0A2S9J841_9SPHI</name>
<dbReference type="GO" id="GO:0016758">
    <property type="term" value="F:hexosyltransferase activity"/>
    <property type="evidence" value="ECO:0007669"/>
    <property type="project" value="UniProtKB-ARBA"/>
</dbReference>
<dbReference type="InterPro" id="IPR029044">
    <property type="entry name" value="Nucleotide-diphossugar_trans"/>
</dbReference>
<dbReference type="RefSeq" id="WP_105715482.1">
    <property type="nucleotide sequence ID" value="NZ_PVBQ01000002.1"/>
</dbReference>
<dbReference type="Proteomes" id="UP000239711">
    <property type="component" value="Unassembled WGS sequence"/>
</dbReference>
<dbReference type="Gene3D" id="3.90.550.10">
    <property type="entry name" value="Spore Coat Polysaccharide Biosynthesis Protein SpsA, Chain A"/>
    <property type="match status" value="1"/>
</dbReference>
<dbReference type="PANTHER" id="PTHR22916:SF67">
    <property type="entry name" value="COLANIC ACID BIOSYNTHESIS GLYCOSYL TRANSFERASE WCAE-RELATED"/>
    <property type="match status" value="1"/>
</dbReference>
<dbReference type="CDD" id="cd06433">
    <property type="entry name" value="GT_2_WfgS_like"/>
    <property type="match status" value="1"/>
</dbReference>
<comment type="caution">
    <text evidence="2">The sequence shown here is derived from an EMBL/GenBank/DDBJ whole genome shotgun (WGS) entry which is preliminary data.</text>
</comment>
<dbReference type="PANTHER" id="PTHR22916">
    <property type="entry name" value="GLYCOSYLTRANSFERASE"/>
    <property type="match status" value="1"/>
</dbReference>
<evidence type="ECO:0000313" key="3">
    <source>
        <dbReference type="Proteomes" id="UP000239711"/>
    </source>
</evidence>
<dbReference type="EMBL" id="PVBQ01000002">
    <property type="protein sequence ID" value="PRD48917.1"/>
    <property type="molecule type" value="Genomic_DNA"/>
</dbReference>
<sequence length="252" mass="29041">MNKLLPKVSIITVVYNDVQGIEYTIRSVMKQTYAELEYIIVDGLSTDGTLDVINQYSEEVSMLISEKDNGIYDAMNKGLAIATGDYVLFLNSGDELYEDMTLEKVFSSAENADIYYGETLLIDEERNVIGNRRHAAPQRFDWKSFRYGMNICHQAIYVKRNIAEPYDLQYQLSADVDWVIRAARKANKIKNVNQHVAKYLVGGMTQKRHRQSLTERYTIFKKHYGTIPNLINHGVIAARLILYRLKHGKTRE</sequence>
<feature type="domain" description="Glycosyltransferase 2-like" evidence="1">
    <location>
        <begin position="9"/>
        <end position="146"/>
    </location>
</feature>
<accession>A0A2S9J841</accession>
<evidence type="ECO:0000259" key="1">
    <source>
        <dbReference type="Pfam" id="PF00535"/>
    </source>
</evidence>
<dbReference type="AlphaFoldDB" id="A0A2S9J841"/>
<proteinExistence type="predicted"/>
<gene>
    <name evidence="2" type="ORF">C5745_02990</name>
</gene>
<dbReference type="Pfam" id="PF00535">
    <property type="entry name" value="Glycos_transf_2"/>
    <property type="match status" value="1"/>
</dbReference>
<evidence type="ECO:0000313" key="2">
    <source>
        <dbReference type="EMBL" id="PRD48917.1"/>
    </source>
</evidence>
<organism evidence="2 3">
    <name type="scientific">Sphingobacterium haloxyli</name>
    <dbReference type="NCBI Taxonomy" id="2100533"/>
    <lineage>
        <taxon>Bacteria</taxon>
        <taxon>Pseudomonadati</taxon>
        <taxon>Bacteroidota</taxon>
        <taxon>Sphingobacteriia</taxon>
        <taxon>Sphingobacteriales</taxon>
        <taxon>Sphingobacteriaceae</taxon>
        <taxon>Sphingobacterium</taxon>
    </lineage>
</organism>